<evidence type="ECO:0000259" key="6">
    <source>
        <dbReference type="Pfam" id="PF00501"/>
    </source>
</evidence>
<evidence type="ECO:0000259" key="7">
    <source>
        <dbReference type="Pfam" id="PF05916"/>
    </source>
</evidence>
<dbReference type="InterPro" id="IPR036224">
    <property type="entry name" value="GINS_bundle-like_dom_sf"/>
</dbReference>
<evidence type="ECO:0000256" key="4">
    <source>
        <dbReference type="ARBA" id="ARBA00023242"/>
    </source>
</evidence>
<feature type="compositionally biased region" description="Polar residues" evidence="5">
    <location>
        <begin position="223"/>
        <end position="235"/>
    </location>
</feature>
<comment type="subcellular location">
    <subcellularLocation>
        <location evidence="1">Nucleus</location>
    </subcellularLocation>
</comment>
<keyword evidence="4" id="KW-0539">Nucleus</keyword>
<dbReference type="GO" id="GO:0043041">
    <property type="term" value="P:amino acid activation for nonribosomal peptide biosynthetic process"/>
    <property type="evidence" value="ECO:0007669"/>
    <property type="project" value="TreeGrafter"/>
</dbReference>
<dbReference type="SUPFAM" id="SSF160059">
    <property type="entry name" value="PriA/YqbF domain"/>
    <property type="match status" value="1"/>
</dbReference>
<dbReference type="SUPFAM" id="SSF50998">
    <property type="entry name" value="Quinoprotein alcohol dehydrogenase-like"/>
    <property type="match status" value="1"/>
</dbReference>
<dbReference type="Gene3D" id="2.130.10.10">
    <property type="entry name" value="YVTN repeat-like/Quinoprotein amine dehydrogenase"/>
    <property type="match status" value="1"/>
</dbReference>
<feature type="non-terminal residue" evidence="10">
    <location>
        <position position="1319"/>
    </location>
</feature>
<comment type="similarity">
    <text evidence="2">Belongs to the GINS2/PSF2 family.</text>
</comment>
<dbReference type="EMBL" id="KV907152">
    <property type="protein sequence ID" value="OON13733.1"/>
    <property type="molecule type" value="Genomic_DNA"/>
</dbReference>
<evidence type="ECO:0000256" key="1">
    <source>
        <dbReference type="ARBA" id="ARBA00004123"/>
    </source>
</evidence>
<feature type="domain" description="Pyrrolo-quinoline quinone repeat" evidence="8">
    <location>
        <begin position="942"/>
        <end position="1319"/>
    </location>
</feature>
<evidence type="ECO:0000259" key="8">
    <source>
        <dbReference type="Pfam" id="PF13570"/>
    </source>
</evidence>
<keyword evidence="11" id="KW-1185">Reference proteome</keyword>
<evidence type="ECO:0000256" key="3">
    <source>
        <dbReference type="ARBA" id="ARBA00022705"/>
    </source>
</evidence>
<dbReference type="GO" id="GO:0006260">
    <property type="term" value="P:DNA replication"/>
    <property type="evidence" value="ECO:0007669"/>
    <property type="project" value="UniProtKB-KW"/>
</dbReference>
<feature type="region of interest" description="Disordered" evidence="5">
    <location>
        <begin position="212"/>
        <end position="235"/>
    </location>
</feature>
<gene>
    <name evidence="10" type="ORF">X801_10484</name>
</gene>
<organism evidence="10 11">
    <name type="scientific">Opisthorchis viverrini</name>
    <name type="common">Southeast Asian liver fluke</name>
    <dbReference type="NCBI Taxonomy" id="6198"/>
    <lineage>
        <taxon>Eukaryota</taxon>
        <taxon>Metazoa</taxon>
        <taxon>Spiralia</taxon>
        <taxon>Lophotrochozoa</taxon>
        <taxon>Platyhelminthes</taxon>
        <taxon>Trematoda</taxon>
        <taxon>Digenea</taxon>
        <taxon>Opisthorchiida</taxon>
        <taxon>Opisthorchiata</taxon>
        <taxon>Opisthorchiidae</taxon>
        <taxon>Opisthorchis</taxon>
    </lineage>
</organism>
<dbReference type="SMART" id="SM00564">
    <property type="entry name" value="PQQ"/>
    <property type="match status" value="3"/>
</dbReference>
<dbReference type="CDD" id="cd11712">
    <property type="entry name" value="GINS_A_psf2"/>
    <property type="match status" value="1"/>
</dbReference>
<dbReference type="SUPFAM" id="SSF158573">
    <property type="entry name" value="GINS helical bundle-like"/>
    <property type="match status" value="1"/>
</dbReference>
<dbReference type="SUPFAM" id="SSF56801">
    <property type="entry name" value="Acetyl-CoA synthetase-like"/>
    <property type="match status" value="1"/>
</dbReference>
<dbReference type="PANTHER" id="PTHR44394:SF1">
    <property type="entry name" value="BETA-ALANINE-ACTIVATING ENZYME"/>
    <property type="match status" value="1"/>
</dbReference>
<dbReference type="Gene3D" id="3.40.5.50">
    <property type="match status" value="1"/>
</dbReference>
<evidence type="ECO:0000256" key="5">
    <source>
        <dbReference type="SAM" id="MobiDB-lite"/>
    </source>
</evidence>
<name>A0A1S8WHH4_OPIVI</name>
<dbReference type="InterPro" id="IPR002372">
    <property type="entry name" value="PQQ_rpt_dom"/>
</dbReference>
<feature type="domain" description="AMP-dependent synthetase/ligase" evidence="6">
    <location>
        <begin position="278"/>
        <end position="598"/>
    </location>
</feature>
<dbReference type="InterPro" id="IPR015943">
    <property type="entry name" value="WD40/YVTN_repeat-like_dom_sf"/>
</dbReference>
<dbReference type="InterPro" id="IPR021151">
    <property type="entry name" value="GINS_A"/>
</dbReference>
<sequence>MNPAELEFLAEDEPVQIIPRFKLDAIQLLPYSAGPFYPNVPVTVPLWVAVYLRQQQKCRIIPPDWMTVERLTQCKDREESDSNCTDPPHRQYMEITTLLLHHAPDDMQNTKTCNIRQLFTFVPEIYSTTPSPESIRAIVRDLWDLRIGKLVSSVTGFISSGTSTARVSQLTNLELATLRNFLSNSMDQLSILRQAATTSMIDSSLGRTNQSLLDSSSSGHLSTQDPSDSSGKLLQVSSKHRLSDPRWPCYLSDCVSEKWLPDDICVQLWNGLGESPTVHSLSYAKFEEFSDNLAAVLFNQWMKFKLHSTAKRIVAILWRPHILTSVAVHSVVKSGAAFYPVAYEFSADLSLLGDQLIAVICLSSSAPRAEVFESFDAYRSDSEMFRRSDWCLFLRRPPNVHPPSFSSEIPNNPTSLLAYVITTSGSSGGSKKLVFVAHSCLTANIVDLQGRFGTTDVGQPEGRTVLLTAPLTFDPSLVQIYFALATRRCLVCPGPGVLLHHDSLLSLCTEAKVQWLQCTPSLFMSQSARARAKLLAKRGLSIILGGEPFPWLALPRLQNAEAAVYSIYGITEVSSWATICRVDRHTDDTADRCGCPAPIPGSTPIGFPMLATELNLGAPTTRHSYVLTVSRKFGGFAVFIMRDASVTEKQFIDVVETLPSNGPWSTGDLVTRGRCEQCLWFVGRTDRMVKRYGQRICLEQLEMAIVQCSLPNADVCFCTCDLFGHTGRQGLLAVVGVSPHSTLKQSYLHRGRQKFRSHIINHVKRCFAPNYVPWLPTKIIFCGRAPSFSPHGKILRRPRNKGRLTVTYIWNRWAAAAGSPGHHLNYDSTFFEIGGSSLPALRLIETLVQQYPNLVTSKEKLLTLIFTADFRSFVQHLLEARDRAPILVDLSSSTLLSEAGEADQLSSTPTKCTQAINGGNILQATLHSTNQLLLELQWTSHLGKCVDAPVLIVCPTSGSTSSPVVCIGSHSGQLACFDLITGEKQWCADGSVVGGRIEAGAAYALSNSVEFVSVGTLSGKLCTFDLASGMLLWTFDTGGAIKSAPKNLHSRNLFVLGSHGRAIHAVDVRFPLRATWSNTFDNSPIVSEISSYDDSDTYLLATSLGGTVGCIDIRKPCVLLWKSGGMAPIFTKATLSCLSTNERRVMISAVDGRMRSFDSLSGQLVWQSTMSLLDKQCQVFKDPLWDPHDQELLVASNCGLLFGVEASTGTSKWVLDCRPNATGNGPTQLNTPSIIYACTDSSTARRKIIVLSRADGRVLIGAYPSADETSRDSHLLSTYTCYQLPNHSFSSPVICTEPESNVIRLAVGCRDDNLYCFTL</sequence>
<dbReference type="Pfam" id="PF05916">
    <property type="entry name" value="Sld5"/>
    <property type="match status" value="1"/>
</dbReference>
<evidence type="ECO:0000313" key="11">
    <source>
        <dbReference type="Proteomes" id="UP000243686"/>
    </source>
</evidence>
<dbReference type="Gene3D" id="1.20.58.1020">
    <property type="match status" value="1"/>
</dbReference>
<dbReference type="Gene3D" id="3.40.50.12780">
    <property type="entry name" value="N-terminal domain of ligase-like"/>
    <property type="match status" value="1"/>
</dbReference>
<dbReference type="Proteomes" id="UP000243686">
    <property type="component" value="Unassembled WGS sequence"/>
</dbReference>
<evidence type="ECO:0000256" key="2">
    <source>
        <dbReference type="ARBA" id="ARBA00010565"/>
    </source>
</evidence>
<feature type="compositionally biased region" description="Low complexity" evidence="5">
    <location>
        <begin position="212"/>
        <end position="222"/>
    </location>
</feature>
<evidence type="ECO:0000313" key="10">
    <source>
        <dbReference type="EMBL" id="OON13733.1"/>
    </source>
</evidence>
<protein>
    <submittedName>
        <fullName evidence="10">AMP-binding enzyme</fullName>
    </submittedName>
</protein>
<accession>A0A1S8WHH4</accession>
<evidence type="ECO:0000259" key="9">
    <source>
        <dbReference type="Pfam" id="PF25005"/>
    </source>
</evidence>
<dbReference type="Pfam" id="PF13570">
    <property type="entry name" value="Beta-prop_ACSF4"/>
    <property type="match status" value="1"/>
</dbReference>
<dbReference type="Pfam" id="PF25005">
    <property type="entry name" value="PSF2_N"/>
    <property type="match status" value="1"/>
</dbReference>
<dbReference type="Pfam" id="PF00501">
    <property type="entry name" value="AMP-binding"/>
    <property type="match status" value="1"/>
</dbReference>
<feature type="domain" description="GINS subunit" evidence="7">
    <location>
        <begin position="65"/>
        <end position="189"/>
    </location>
</feature>
<dbReference type="PANTHER" id="PTHR44394">
    <property type="entry name" value="BETA-ALANINE-ACTIVATING ENZYME"/>
    <property type="match status" value="1"/>
</dbReference>
<proteinExistence type="inferred from homology"/>
<dbReference type="InterPro" id="IPR042099">
    <property type="entry name" value="ANL_N_sf"/>
</dbReference>
<keyword evidence="3" id="KW-0235">DNA replication</keyword>
<dbReference type="InterPro" id="IPR018391">
    <property type="entry name" value="PQQ_b-propeller_rpt"/>
</dbReference>
<dbReference type="InterPro" id="IPR052091">
    <property type="entry name" value="Beta-ala_Activ/Resist"/>
</dbReference>
<dbReference type="FunFam" id="3.40.5.50:FF:000001">
    <property type="entry name" value="DNA replication complex GINS protein PSF2"/>
    <property type="match status" value="1"/>
</dbReference>
<dbReference type="InterPro" id="IPR011047">
    <property type="entry name" value="Quinoprotein_ADH-like_sf"/>
</dbReference>
<reference evidence="10 11" key="1">
    <citation type="submission" date="2015-03" db="EMBL/GenBank/DDBJ databases">
        <title>Draft genome of the nematode, Opisthorchis viverrini.</title>
        <authorList>
            <person name="Mitreva M."/>
        </authorList>
    </citation>
    <scope>NUCLEOTIDE SEQUENCE [LARGE SCALE GENOMIC DNA]</scope>
    <source>
        <strain evidence="10">Khon Kaen</strain>
    </source>
</reference>
<dbReference type="CDD" id="cd21694">
    <property type="entry name" value="GINS_B_Psf2"/>
    <property type="match status" value="1"/>
</dbReference>
<dbReference type="InterPro" id="IPR000873">
    <property type="entry name" value="AMP-dep_synth/lig_dom"/>
</dbReference>
<dbReference type="GO" id="GO:0005634">
    <property type="term" value="C:nucleus"/>
    <property type="evidence" value="ECO:0007669"/>
    <property type="project" value="UniProtKB-SubCell"/>
</dbReference>
<feature type="domain" description="DNA replication complex GINS protein PSF2 N-terminal" evidence="9">
    <location>
        <begin position="2"/>
        <end position="61"/>
    </location>
</feature>
<dbReference type="InterPro" id="IPR056784">
    <property type="entry name" value="PSF2_N"/>
</dbReference>